<evidence type="ECO:0000313" key="7">
    <source>
        <dbReference type="Proteomes" id="UP000305067"/>
    </source>
</evidence>
<dbReference type="GO" id="GO:0000978">
    <property type="term" value="F:RNA polymerase II cis-regulatory region sequence-specific DNA binding"/>
    <property type="evidence" value="ECO:0007669"/>
    <property type="project" value="TreeGrafter"/>
</dbReference>
<dbReference type="SUPFAM" id="SSF47095">
    <property type="entry name" value="HMG-box"/>
    <property type="match status" value="1"/>
</dbReference>
<gene>
    <name evidence="6" type="ORF">BDV98DRAFT_559142</name>
</gene>
<feature type="region of interest" description="Disordered" evidence="4">
    <location>
        <begin position="1"/>
        <end position="78"/>
    </location>
</feature>
<dbReference type="InterPro" id="IPR051356">
    <property type="entry name" value="SOX/SOX-like_TF"/>
</dbReference>
<organism evidence="6 7">
    <name type="scientific">Pterulicium gracile</name>
    <dbReference type="NCBI Taxonomy" id="1884261"/>
    <lineage>
        <taxon>Eukaryota</taxon>
        <taxon>Fungi</taxon>
        <taxon>Dikarya</taxon>
        <taxon>Basidiomycota</taxon>
        <taxon>Agaricomycotina</taxon>
        <taxon>Agaricomycetes</taxon>
        <taxon>Agaricomycetidae</taxon>
        <taxon>Agaricales</taxon>
        <taxon>Pleurotineae</taxon>
        <taxon>Pterulaceae</taxon>
        <taxon>Pterulicium</taxon>
    </lineage>
</organism>
<proteinExistence type="predicted"/>
<dbReference type="InterPro" id="IPR009071">
    <property type="entry name" value="HMG_box_dom"/>
</dbReference>
<keyword evidence="1 3" id="KW-0238">DNA-binding</keyword>
<sequence>MPSPTHTPNYPSSSLADHKPNDLTQTHATDWATPGFLHENPDTFCRQQDARASFSNPPSPTGRFTGRGKPGHIPRPRNPFMIFRSELLEQKRISVKVEHDHRQISRIIATLWNELAEEQKDEWRKKADHEKILHKQKHPDYRYTPVARAQRPLRRKTKRNTESDRIRCREVADLLKQGKSVGDLEQAVQQLDVEHGRDPLTKDPSPPATSESWRLSPLHSEPPFKDPLLPPSPPPTGRPHRLITHDLPDQLYYWNQYTSSYSAPSYSAPSSAVSGPDSTSSTWEYPSEGYNMHGTPLVNTFSELSLYNTSSTFSPYPNWHQRYLPSSGFPQNDYFPPGPPM</sequence>
<reference evidence="6 7" key="1">
    <citation type="journal article" date="2019" name="Nat. Ecol. Evol.">
        <title>Megaphylogeny resolves global patterns of mushroom evolution.</title>
        <authorList>
            <person name="Varga T."/>
            <person name="Krizsan K."/>
            <person name="Foldi C."/>
            <person name="Dima B."/>
            <person name="Sanchez-Garcia M."/>
            <person name="Sanchez-Ramirez S."/>
            <person name="Szollosi G.J."/>
            <person name="Szarkandi J.G."/>
            <person name="Papp V."/>
            <person name="Albert L."/>
            <person name="Andreopoulos W."/>
            <person name="Angelini C."/>
            <person name="Antonin V."/>
            <person name="Barry K.W."/>
            <person name="Bougher N.L."/>
            <person name="Buchanan P."/>
            <person name="Buyck B."/>
            <person name="Bense V."/>
            <person name="Catcheside P."/>
            <person name="Chovatia M."/>
            <person name="Cooper J."/>
            <person name="Damon W."/>
            <person name="Desjardin D."/>
            <person name="Finy P."/>
            <person name="Geml J."/>
            <person name="Haridas S."/>
            <person name="Hughes K."/>
            <person name="Justo A."/>
            <person name="Karasinski D."/>
            <person name="Kautmanova I."/>
            <person name="Kiss B."/>
            <person name="Kocsube S."/>
            <person name="Kotiranta H."/>
            <person name="LaButti K.M."/>
            <person name="Lechner B.E."/>
            <person name="Liimatainen K."/>
            <person name="Lipzen A."/>
            <person name="Lukacs Z."/>
            <person name="Mihaltcheva S."/>
            <person name="Morgado L.N."/>
            <person name="Niskanen T."/>
            <person name="Noordeloos M.E."/>
            <person name="Ohm R.A."/>
            <person name="Ortiz-Santana B."/>
            <person name="Ovrebo C."/>
            <person name="Racz N."/>
            <person name="Riley R."/>
            <person name="Savchenko A."/>
            <person name="Shiryaev A."/>
            <person name="Soop K."/>
            <person name="Spirin V."/>
            <person name="Szebenyi C."/>
            <person name="Tomsovsky M."/>
            <person name="Tulloss R.E."/>
            <person name="Uehling J."/>
            <person name="Grigoriev I.V."/>
            <person name="Vagvolgyi C."/>
            <person name="Papp T."/>
            <person name="Martin F.M."/>
            <person name="Miettinen O."/>
            <person name="Hibbett D.S."/>
            <person name="Nagy L.G."/>
        </authorList>
    </citation>
    <scope>NUCLEOTIDE SEQUENCE [LARGE SCALE GENOMIC DNA]</scope>
    <source>
        <strain evidence="6 7">CBS 309.79</strain>
    </source>
</reference>
<dbReference type="EMBL" id="ML178815">
    <property type="protein sequence ID" value="TFL06274.1"/>
    <property type="molecule type" value="Genomic_DNA"/>
</dbReference>
<evidence type="ECO:0000259" key="5">
    <source>
        <dbReference type="PROSITE" id="PS50118"/>
    </source>
</evidence>
<feature type="region of interest" description="Disordered" evidence="4">
    <location>
        <begin position="192"/>
        <end position="239"/>
    </location>
</feature>
<name>A0A5C3R5E9_9AGAR</name>
<dbReference type="OrthoDB" id="6247875at2759"/>
<keyword evidence="7" id="KW-1185">Reference proteome</keyword>
<evidence type="ECO:0000256" key="1">
    <source>
        <dbReference type="ARBA" id="ARBA00023125"/>
    </source>
</evidence>
<dbReference type="Proteomes" id="UP000305067">
    <property type="component" value="Unassembled WGS sequence"/>
</dbReference>
<feature type="domain" description="HMG box" evidence="5">
    <location>
        <begin position="73"/>
        <end position="142"/>
    </location>
</feature>
<dbReference type="InterPro" id="IPR036910">
    <property type="entry name" value="HMG_box_dom_sf"/>
</dbReference>
<feature type="DNA-binding region" description="HMG box" evidence="3">
    <location>
        <begin position="73"/>
        <end position="142"/>
    </location>
</feature>
<dbReference type="SMART" id="SM00398">
    <property type="entry name" value="HMG"/>
    <property type="match status" value="1"/>
</dbReference>
<evidence type="ECO:0000313" key="6">
    <source>
        <dbReference type="EMBL" id="TFL06274.1"/>
    </source>
</evidence>
<feature type="compositionally biased region" description="Polar residues" evidence="4">
    <location>
        <begin position="1"/>
        <end position="15"/>
    </location>
</feature>
<evidence type="ECO:0000256" key="4">
    <source>
        <dbReference type="SAM" id="MobiDB-lite"/>
    </source>
</evidence>
<feature type="compositionally biased region" description="Basic and acidic residues" evidence="4">
    <location>
        <begin position="192"/>
        <end position="201"/>
    </location>
</feature>
<dbReference type="PANTHER" id="PTHR45789">
    <property type="entry name" value="FI18025P1"/>
    <property type="match status" value="1"/>
</dbReference>
<dbReference type="GO" id="GO:0005634">
    <property type="term" value="C:nucleus"/>
    <property type="evidence" value="ECO:0007669"/>
    <property type="project" value="UniProtKB-UniRule"/>
</dbReference>
<dbReference type="PANTHER" id="PTHR45789:SF2">
    <property type="entry name" value="FI18025P1"/>
    <property type="match status" value="1"/>
</dbReference>
<evidence type="ECO:0000256" key="2">
    <source>
        <dbReference type="ARBA" id="ARBA00023242"/>
    </source>
</evidence>
<dbReference type="CDD" id="cd01389">
    <property type="entry name" value="HMG-box_ROX1-like"/>
    <property type="match status" value="1"/>
</dbReference>
<protein>
    <recommendedName>
        <fullName evidence="5">HMG box domain-containing protein</fullName>
    </recommendedName>
</protein>
<dbReference type="Pfam" id="PF00505">
    <property type="entry name" value="HMG_box"/>
    <property type="match status" value="1"/>
</dbReference>
<dbReference type="STRING" id="1884261.A0A5C3R5E9"/>
<keyword evidence="2 3" id="KW-0539">Nucleus</keyword>
<accession>A0A5C3R5E9</accession>
<dbReference type="PROSITE" id="PS50118">
    <property type="entry name" value="HMG_BOX_2"/>
    <property type="match status" value="1"/>
</dbReference>
<dbReference type="GO" id="GO:0000981">
    <property type="term" value="F:DNA-binding transcription factor activity, RNA polymerase II-specific"/>
    <property type="evidence" value="ECO:0007669"/>
    <property type="project" value="TreeGrafter"/>
</dbReference>
<evidence type="ECO:0000256" key="3">
    <source>
        <dbReference type="PROSITE-ProRule" id="PRU00267"/>
    </source>
</evidence>
<feature type="compositionally biased region" description="Pro residues" evidence="4">
    <location>
        <begin position="228"/>
        <end position="237"/>
    </location>
</feature>
<dbReference type="AlphaFoldDB" id="A0A5C3R5E9"/>
<dbReference type="Gene3D" id="1.10.30.10">
    <property type="entry name" value="High mobility group box domain"/>
    <property type="match status" value="1"/>
</dbReference>